<dbReference type="GO" id="GO:0003676">
    <property type="term" value="F:nucleic acid binding"/>
    <property type="evidence" value="ECO:0007669"/>
    <property type="project" value="InterPro"/>
</dbReference>
<dbReference type="Proteomes" id="UP000034581">
    <property type="component" value="Unassembled WGS sequence"/>
</dbReference>
<gene>
    <name evidence="2" type="ORF">UR67_C0001G0164</name>
</gene>
<evidence type="ECO:0000313" key="3">
    <source>
        <dbReference type="Proteomes" id="UP000034581"/>
    </source>
</evidence>
<dbReference type="STRING" id="1618350.UR67_C0001G0164"/>
<feature type="domain" description="Predicted 3'-5' exonuclease PolB-like" evidence="1">
    <location>
        <begin position="52"/>
        <end position="216"/>
    </location>
</feature>
<dbReference type="Gene3D" id="3.30.420.10">
    <property type="entry name" value="Ribonuclease H-like superfamily/Ribonuclease H"/>
    <property type="match status" value="1"/>
</dbReference>
<organism evidence="2 3">
    <name type="scientific">candidate division CPR3 bacterium GW2011_GWF2_35_18</name>
    <dbReference type="NCBI Taxonomy" id="1618350"/>
    <lineage>
        <taxon>Bacteria</taxon>
        <taxon>Bacteria division CPR3</taxon>
    </lineage>
</organism>
<protein>
    <recommendedName>
        <fullName evidence="1">Predicted 3'-5' exonuclease PolB-like domain-containing protein</fullName>
    </recommendedName>
</protein>
<evidence type="ECO:0000259" key="1">
    <source>
        <dbReference type="Pfam" id="PF10108"/>
    </source>
</evidence>
<dbReference type="Pfam" id="PF10108">
    <property type="entry name" value="DNA_pol_B_exo2"/>
    <property type="match status" value="1"/>
</dbReference>
<dbReference type="AlphaFoldDB" id="A0A0G0E4K2"/>
<name>A0A0G0E4K2_UNCC3</name>
<dbReference type="InterPro" id="IPR019288">
    <property type="entry name" value="3'-5'_exonuclease_PolB-like"/>
</dbReference>
<dbReference type="InterPro" id="IPR036397">
    <property type="entry name" value="RNaseH_sf"/>
</dbReference>
<comment type="caution">
    <text evidence="2">The sequence shown here is derived from an EMBL/GenBank/DDBJ whole genome shotgun (WGS) entry which is preliminary data.</text>
</comment>
<dbReference type="EMBL" id="LBQB01000001">
    <property type="protein sequence ID" value="KKP70255.1"/>
    <property type="molecule type" value="Genomic_DNA"/>
</dbReference>
<evidence type="ECO:0000313" key="2">
    <source>
        <dbReference type="EMBL" id="KKP70255.1"/>
    </source>
</evidence>
<dbReference type="SUPFAM" id="SSF53098">
    <property type="entry name" value="Ribonuclease H-like"/>
    <property type="match status" value="1"/>
</dbReference>
<proteinExistence type="predicted"/>
<sequence>MSQVVFDIETVGENFETDFNEEEQDYLLKYAKSEEEKEEHKLKTALSPLTGKVVSIGYLTLKENKGLVQTVSDKIQSYENENTKFEFVKTEQELLNKFWEVVSKTSQVITFNGRGFDIPFILLRSAINKIKPSKNLMGNRYKNFPHCDLLDQMSLYGALFYPKTLHFYTRAFGIKSPKDGMKGVQVTEYYNAGKHQEIAEYCMKDVVATGELYSYFEKYLKFDYDY</sequence>
<dbReference type="InterPro" id="IPR012337">
    <property type="entry name" value="RNaseH-like_sf"/>
</dbReference>
<reference evidence="2 3" key="1">
    <citation type="journal article" date="2015" name="Nature">
        <title>rRNA introns, odd ribosomes, and small enigmatic genomes across a large radiation of phyla.</title>
        <authorList>
            <person name="Brown C.T."/>
            <person name="Hug L.A."/>
            <person name="Thomas B.C."/>
            <person name="Sharon I."/>
            <person name="Castelle C.J."/>
            <person name="Singh A."/>
            <person name="Wilkins M.J."/>
            <person name="Williams K.H."/>
            <person name="Banfield J.F."/>
        </authorList>
    </citation>
    <scope>NUCLEOTIDE SEQUENCE [LARGE SCALE GENOMIC DNA]</scope>
</reference>
<accession>A0A0G0E4K2</accession>